<dbReference type="Proteomes" id="UP000018454">
    <property type="component" value="Unassembled WGS sequence"/>
</dbReference>
<feature type="chain" id="PRO_5003273891" description="Lipoprotein" evidence="2">
    <location>
        <begin position="35"/>
        <end position="132"/>
    </location>
</feature>
<evidence type="ECO:0008006" key="5">
    <source>
        <dbReference type="Google" id="ProtNLM"/>
    </source>
</evidence>
<feature type="transmembrane region" description="Helical" evidence="1">
    <location>
        <begin position="108"/>
        <end position="128"/>
    </location>
</feature>
<accession>F1YVY4</accession>
<proteinExistence type="predicted"/>
<evidence type="ECO:0000313" key="4">
    <source>
        <dbReference type="Proteomes" id="UP000018454"/>
    </source>
</evidence>
<organism evidence="3 4">
    <name type="scientific">Acetobacter pomorum DM001</name>
    <dbReference type="NCBI Taxonomy" id="945681"/>
    <lineage>
        <taxon>Bacteria</taxon>
        <taxon>Pseudomonadati</taxon>
        <taxon>Pseudomonadota</taxon>
        <taxon>Alphaproteobacteria</taxon>
        <taxon>Acetobacterales</taxon>
        <taxon>Acetobacteraceae</taxon>
        <taxon>Acetobacter</taxon>
    </lineage>
</organism>
<keyword evidence="1" id="KW-0812">Transmembrane</keyword>
<sequence>MLKGCIYMSLIKKCIFPALKVSAIGLSAAWTAMAACSKDKELDGQEKSVHLATMGSAGLVGILGFCLLRKDGWGKTYRPWLGLSLIASHGIAGVRSRKAVQHQDKKDAVQSGILQIVMIILAACVFTTKPNK</sequence>
<feature type="transmembrane region" description="Helical" evidence="1">
    <location>
        <begin position="50"/>
        <end position="68"/>
    </location>
</feature>
<evidence type="ECO:0000256" key="1">
    <source>
        <dbReference type="SAM" id="Phobius"/>
    </source>
</evidence>
<keyword evidence="1" id="KW-1133">Transmembrane helix</keyword>
<gene>
    <name evidence="3" type="ORF">APO_2390</name>
</gene>
<reference evidence="3 4" key="1">
    <citation type="journal article" date="2011" name="Science">
        <title>Drosophila microbiome modulates host developmental and metabolic homeostasis via insulin signaling.</title>
        <authorList>
            <person name="Shin S.C."/>
            <person name="Kim S.H."/>
            <person name="You H."/>
            <person name="Kim B."/>
            <person name="Kim A.C."/>
            <person name="Lee K.A."/>
            <person name="Yoon J.H."/>
            <person name="Ryu J.H."/>
            <person name="Lee W.J."/>
        </authorList>
    </citation>
    <scope>NUCLEOTIDE SEQUENCE [LARGE SCALE GENOMIC DNA]</scope>
    <source>
        <strain evidence="3 4">DM001</strain>
    </source>
</reference>
<evidence type="ECO:0000256" key="2">
    <source>
        <dbReference type="SAM" id="SignalP"/>
    </source>
</evidence>
<protein>
    <recommendedName>
        <fullName evidence="5">Lipoprotein</fullName>
    </recommendedName>
</protein>
<comment type="caution">
    <text evidence="3">The sequence shown here is derived from an EMBL/GenBank/DDBJ whole genome shotgun (WGS) entry which is preliminary data.</text>
</comment>
<feature type="signal peptide" evidence="2">
    <location>
        <begin position="1"/>
        <end position="34"/>
    </location>
</feature>
<dbReference type="AlphaFoldDB" id="F1YVY4"/>
<name>F1YVY4_9PROT</name>
<dbReference type="EMBL" id="AEUP01000031">
    <property type="protein sequence ID" value="EGE46977.1"/>
    <property type="molecule type" value="Genomic_DNA"/>
</dbReference>
<keyword evidence="1" id="KW-0472">Membrane</keyword>
<evidence type="ECO:0000313" key="3">
    <source>
        <dbReference type="EMBL" id="EGE46977.1"/>
    </source>
</evidence>
<keyword evidence="2" id="KW-0732">Signal</keyword>